<organism evidence="2 3">
    <name type="scientific">Roseinatronobacter alkalisoli</name>
    <dbReference type="NCBI Taxonomy" id="3028235"/>
    <lineage>
        <taxon>Bacteria</taxon>
        <taxon>Pseudomonadati</taxon>
        <taxon>Pseudomonadota</taxon>
        <taxon>Alphaproteobacteria</taxon>
        <taxon>Rhodobacterales</taxon>
        <taxon>Paracoccaceae</taxon>
        <taxon>Roseinatronobacter</taxon>
    </lineage>
</organism>
<evidence type="ECO:0000313" key="2">
    <source>
        <dbReference type="EMBL" id="MDD7971988.1"/>
    </source>
</evidence>
<feature type="domain" description="NAD-dependent epimerase/dehydratase" evidence="1">
    <location>
        <begin position="9"/>
        <end position="228"/>
    </location>
</feature>
<proteinExistence type="predicted"/>
<dbReference type="SUPFAM" id="SSF51735">
    <property type="entry name" value="NAD(P)-binding Rossmann-fold domains"/>
    <property type="match status" value="1"/>
</dbReference>
<dbReference type="InterPro" id="IPR050177">
    <property type="entry name" value="Lipid_A_modif_metabolic_enz"/>
</dbReference>
<dbReference type="Gene3D" id="3.40.50.720">
    <property type="entry name" value="NAD(P)-binding Rossmann-like Domain"/>
    <property type="match status" value="1"/>
</dbReference>
<dbReference type="InterPro" id="IPR001509">
    <property type="entry name" value="Epimerase_deHydtase"/>
</dbReference>
<dbReference type="InterPro" id="IPR036291">
    <property type="entry name" value="NAD(P)-bd_dom_sf"/>
</dbReference>
<dbReference type="EMBL" id="JAQZSM010000011">
    <property type="protein sequence ID" value="MDD7971988.1"/>
    <property type="molecule type" value="Genomic_DNA"/>
</dbReference>
<dbReference type="RefSeq" id="WP_274352667.1">
    <property type="nucleotide sequence ID" value="NZ_JAQZSM010000011.1"/>
</dbReference>
<comment type="caution">
    <text evidence="2">The sequence shown here is derived from an EMBL/GenBank/DDBJ whole genome shotgun (WGS) entry which is preliminary data.</text>
</comment>
<sequence>MRAADKLPVLLVGASGRVGRMVTHHWPQMSGSLPMVAQFRRSTTLPDCLIWDPLTGPEPLLDAVSMTGGFSAMIMLAGVTPGPGKDLALNRTLAEACLDAASRAGIGRVLLASSSAVYGAGAGTPLAETASCDPANAYGAAKLAMEKGCASWRARGMDLCMLRIGNVAGADALLLNVAKSAPDQAIEIDIFDDGRGPVRSYIGVQTLASVLQSLCLHPDQLPEIVNIGTREPISMDALGDAARHPWLKRSPSGSTPQSITLDCSLLSTLHEFNTLDSRPEEMVRQWKETLQP</sequence>
<accession>A0ABT5TDM2</accession>
<evidence type="ECO:0000259" key="1">
    <source>
        <dbReference type="Pfam" id="PF01370"/>
    </source>
</evidence>
<dbReference type="Proteomes" id="UP001431784">
    <property type="component" value="Unassembled WGS sequence"/>
</dbReference>
<dbReference type="PANTHER" id="PTHR43245">
    <property type="entry name" value="BIFUNCTIONAL POLYMYXIN RESISTANCE PROTEIN ARNA"/>
    <property type="match status" value="1"/>
</dbReference>
<protein>
    <submittedName>
        <fullName evidence="2">NAD-dependent epimerase/dehydratase family protein</fullName>
    </submittedName>
</protein>
<name>A0ABT5TDM2_9RHOB</name>
<keyword evidence="3" id="KW-1185">Reference proteome</keyword>
<reference evidence="2" key="1">
    <citation type="submission" date="2023-02" db="EMBL/GenBank/DDBJ databases">
        <title>Description of Roseinatronobacter alkalisoli sp. nov., an alkaliphilic bacerium isolated from soda soil.</title>
        <authorList>
            <person name="Wei W."/>
        </authorList>
    </citation>
    <scope>NUCLEOTIDE SEQUENCE</scope>
    <source>
        <strain evidence="2">HJB301</strain>
    </source>
</reference>
<evidence type="ECO:0000313" key="3">
    <source>
        <dbReference type="Proteomes" id="UP001431784"/>
    </source>
</evidence>
<dbReference type="Pfam" id="PF01370">
    <property type="entry name" value="Epimerase"/>
    <property type="match status" value="1"/>
</dbReference>
<gene>
    <name evidence="2" type="ORF">PUT78_12850</name>
</gene>
<dbReference type="CDD" id="cd08946">
    <property type="entry name" value="SDR_e"/>
    <property type="match status" value="1"/>
</dbReference>